<organism evidence="2 3">
    <name type="scientific">Sphingobacterium micropteri</name>
    <dbReference type="NCBI Taxonomy" id="2763501"/>
    <lineage>
        <taxon>Bacteria</taxon>
        <taxon>Pseudomonadati</taxon>
        <taxon>Bacteroidota</taxon>
        <taxon>Sphingobacteriia</taxon>
        <taxon>Sphingobacteriales</taxon>
        <taxon>Sphingobacteriaceae</taxon>
        <taxon>Sphingobacterium</taxon>
    </lineage>
</organism>
<evidence type="ECO:0008006" key="4">
    <source>
        <dbReference type="Google" id="ProtNLM"/>
    </source>
</evidence>
<gene>
    <name evidence="2" type="ORF">H8B06_20335</name>
</gene>
<reference evidence="2 3" key="1">
    <citation type="submission" date="2020-08" db="EMBL/GenBank/DDBJ databases">
        <title>Sphingobacterium sp. DN00404 isolated from aquaculture water.</title>
        <authorList>
            <person name="Zhang M."/>
        </authorList>
    </citation>
    <scope>NUCLEOTIDE SEQUENCE [LARGE SCALE GENOMIC DNA]</scope>
    <source>
        <strain evidence="2 3">DN00404</strain>
    </source>
</reference>
<protein>
    <recommendedName>
        <fullName evidence="4">ATPase</fullName>
    </recommendedName>
</protein>
<feature type="compositionally biased region" description="Polar residues" evidence="1">
    <location>
        <begin position="543"/>
        <end position="558"/>
    </location>
</feature>
<evidence type="ECO:0000256" key="1">
    <source>
        <dbReference type="SAM" id="MobiDB-lite"/>
    </source>
</evidence>
<sequence>MEKNCTWHFKPEGGGEIGPNDPLHITFKGNPYYSIVREAIQNSLDAINDTTKPVEVAFKYFDLDRQEYPAFFKIEDNITQCLEYYSENTDAKRLFDEMLKYLNGTEEGKKKLKISCLRISDANTKGMYFDEGTTSPFYAFLRASGVSSKNQGAGGSFGFGKGAYFALSPIKTLIVSSKDIDENVYFEGATRLTTHKDKDGNKRSAFGFYDNNQGNPITEKDNIPEIFRRAESGTDVNIIGLWNEPNRKRLMIKSVLNNFWLAIYDEKLTVQIDEVLINKANIETIIDEYFEGQAESGTPSEIESWNPKSYLKAVKYAGINGQFRVFEQNLVTAGKVKLYIYLEKGLPNRTSYFRIPKMVVFKRTNRKVNGYSAVFICDNKKGNEMLRLMENPAHNEWNVDNYPKNEGQVNTEARKVLNEISNFINTTLESLSKTRSGEKIKFIGLEEYLSIPEDLLEKDEEYEFDGLNSNNFSDQSSREQTEDETGSITSTKDSPVNINPTVKVQQSEVTDETDIEATKDGEEIILTGGENDTSGGDAPSDGPGNTENAGSKTDDSSGTNKIIAKVNFKVAAQIENGHIYHYLIINSINEIENAELELFVGADNDRDDGIEIKEVDKGIISKNTIKDLQLGQGVTKIKIRFDDNVKHSVKLKAYEIQ</sequence>
<keyword evidence="3" id="KW-1185">Reference proteome</keyword>
<comment type="caution">
    <text evidence="2">The sequence shown here is derived from an EMBL/GenBank/DDBJ whole genome shotgun (WGS) entry which is preliminary data.</text>
</comment>
<feature type="compositionally biased region" description="Polar residues" evidence="1">
    <location>
        <begin position="486"/>
        <end position="508"/>
    </location>
</feature>
<name>A0ABR7YV04_9SPHI</name>
<evidence type="ECO:0000313" key="3">
    <source>
        <dbReference type="Proteomes" id="UP000602759"/>
    </source>
</evidence>
<evidence type="ECO:0000313" key="2">
    <source>
        <dbReference type="EMBL" id="MBD1435179.1"/>
    </source>
</evidence>
<dbReference type="Proteomes" id="UP000602759">
    <property type="component" value="Unassembled WGS sequence"/>
</dbReference>
<accession>A0ABR7YV04</accession>
<dbReference type="EMBL" id="JACOIK010000021">
    <property type="protein sequence ID" value="MBD1435179.1"/>
    <property type="molecule type" value="Genomic_DNA"/>
</dbReference>
<feature type="region of interest" description="Disordered" evidence="1">
    <location>
        <begin position="466"/>
        <end position="558"/>
    </location>
</feature>
<proteinExistence type="predicted"/>
<dbReference type="RefSeq" id="WP_190996020.1">
    <property type="nucleotide sequence ID" value="NZ_JACOIK010000021.1"/>
</dbReference>